<dbReference type="SMART" id="SM00421">
    <property type="entry name" value="HTH_LUXR"/>
    <property type="match status" value="1"/>
</dbReference>
<dbReference type="CDD" id="cd06170">
    <property type="entry name" value="LuxR_C_like"/>
    <property type="match status" value="1"/>
</dbReference>
<dbReference type="SUPFAM" id="SSF46894">
    <property type="entry name" value="C-terminal effector domain of the bipartite response regulators"/>
    <property type="match status" value="1"/>
</dbReference>
<dbReference type="PROSITE" id="PS50043">
    <property type="entry name" value="HTH_LUXR_2"/>
    <property type="match status" value="1"/>
</dbReference>
<dbReference type="InterPro" id="IPR036388">
    <property type="entry name" value="WH-like_DNA-bd_sf"/>
</dbReference>
<accession>A0ABP3GZD8</accession>
<dbReference type="PRINTS" id="PR00038">
    <property type="entry name" value="HTHLUXR"/>
</dbReference>
<evidence type="ECO:0000313" key="6">
    <source>
        <dbReference type="Proteomes" id="UP001501757"/>
    </source>
</evidence>
<reference evidence="6" key="1">
    <citation type="journal article" date="2019" name="Int. J. Syst. Evol. Microbiol.">
        <title>The Global Catalogue of Microorganisms (GCM) 10K type strain sequencing project: providing services to taxonomists for standard genome sequencing and annotation.</title>
        <authorList>
            <consortium name="The Broad Institute Genomics Platform"/>
            <consortium name="The Broad Institute Genome Sequencing Center for Infectious Disease"/>
            <person name="Wu L."/>
            <person name="Ma J."/>
        </authorList>
    </citation>
    <scope>NUCLEOTIDE SEQUENCE [LARGE SCALE GENOMIC DNA]</scope>
    <source>
        <strain evidence="6">JCM 13378</strain>
    </source>
</reference>
<dbReference type="Gene3D" id="1.10.10.10">
    <property type="entry name" value="Winged helix-like DNA-binding domain superfamily/Winged helix DNA-binding domain"/>
    <property type="match status" value="1"/>
</dbReference>
<dbReference type="Proteomes" id="UP001501757">
    <property type="component" value="Unassembled WGS sequence"/>
</dbReference>
<dbReference type="InterPro" id="IPR016032">
    <property type="entry name" value="Sig_transdc_resp-reg_C-effctor"/>
</dbReference>
<protein>
    <recommendedName>
        <fullName evidence="4">HTH luxR-type domain-containing protein</fullName>
    </recommendedName>
</protein>
<dbReference type="PANTHER" id="PTHR44688">
    <property type="entry name" value="DNA-BINDING TRANSCRIPTIONAL ACTIVATOR DEVR_DOSR"/>
    <property type="match status" value="1"/>
</dbReference>
<name>A0ABP3GZD8_9ALTE</name>
<dbReference type="EMBL" id="BAAAEI010000012">
    <property type="protein sequence ID" value="GAA0358209.1"/>
    <property type="molecule type" value="Genomic_DNA"/>
</dbReference>
<evidence type="ECO:0000256" key="1">
    <source>
        <dbReference type="ARBA" id="ARBA00023015"/>
    </source>
</evidence>
<keyword evidence="2" id="KW-0238">DNA-binding</keyword>
<sequence>MYLNMPTQPLSTREKQISMLCAQGYSNREIADKVFISENTVKFHLKQIFRKLDIRKRNELIVVFNKKLPERVGD</sequence>
<comment type="caution">
    <text evidence="5">The sequence shown here is derived from an EMBL/GenBank/DDBJ whole genome shotgun (WGS) entry which is preliminary data.</text>
</comment>
<proteinExistence type="predicted"/>
<dbReference type="RefSeq" id="WP_343845024.1">
    <property type="nucleotide sequence ID" value="NZ_BAAAEI010000012.1"/>
</dbReference>
<keyword evidence="1" id="KW-0805">Transcription regulation</keyword>
<keyword evidence="6" id="KW-1185">Reference proteome</keyword>
<evidence type="ECO:0000256" key="2">
    <source>
        <dbReference type="ARBA" id="ARBA00023125"/>
    </source>
</evidence>
<evidence type="ECO:0000313" key="5">
    <source>
        <dbReference type="EMBL" id="GAA0358209.1"/>
    </source>
</evidence>
<gene>
    <name evidence="5" type="ORF">GCM10009092_23000</name>
</gene>
<dbReference type="InterPro" id="IPR000792">
    <property type="entry name" value="Tscrpt_reg_LuxR_C"/>
</dbReference>
<keyword evidence="3" id="KW-0804">Transcription</keyword>
<feature type="domain" description="HTH luxR-type" evidence="4">
    <location>
        <begin position="3"/>
        <end position="68"/>
    </location>
</feature>
<organism evidence="5 6">
    <name type="scientific">Bowmanella denitrificans</name>
    <dbReference type="NCBI Taxonomy" id="366582"/>
    <lineage>
        <taxon>Bacteria</taxon>
        <taxon>Pseudomonadati</taxon>
        <taxon>Pseudomonadota</taxon>
        <taxon>Gammaproteobacteria</taxon>
        <taxon>Alteromonadales</taxon>
        <taxon>Alteromonadaceae</taxon>
        <taxon>Bowmanella</taxon>
    </lineage>
</organism>
<dbReference type="Pfam" id="PF00196">
    <property type="entry name" value="GerE"/>
    <property type="match status" value="1"/>
</dbReference>
<dbReference type="PANTHER" id="PTHR44688:SF16">
    <property type="entry name" value="DNA-BINDING TRANSCRIPTIONAL ACTIVATOR DEVR_DOSR"/>
    <property type="match status" value="1"/>
</dbReference>
<evidence type="ECO:0000256" key="3">
    <source>
        <dbReference type="ARBA" id="ARBA00023163"/>
    </source>
</evidence>
<evidence type="ECO:0000259" key="4">
    <source>
        <dbReference type="PROSITE" id="PS50043"/>
    </source>
</evidence>